<evidence type="ECO:0000256" key="1">
    <source>
        <dbReference type="ARBA" id="ARBA00004651"/>
    </source>
</evidence>
<evidence type="ECO:0000259" key="7">
    <source>
        <dbReference type="Pfam" id="PF02706"/>
    </source>
</evidence>
<keyword evidence="5 6" id="KW-0472">Membrane</keyword>
<evidence type="ECO:0000256" key="6">
    <source>
        <dbReference type="SAM" id="Phobius"/>
    </source>
</evidence>
<accession>A0A5J4SBT4</accession>
<gene>
    <name evidence="8" type="ORF">EZS27_008949</name>
</gene>
<dbReference type="InterPro" id="IPR003856">
    <property type="entry name" value="LPS_length_determ_N"/>
</dbReference>
<evidence type="ECO:0000256" key="2">
    <source>
        <dbReference type="ARBA" id="ARBA00022475"/>
    </source>
</evidence>
<comment type="caution">
    <text evidence="8">The sequence shown here is derived from an EMBL/GenBank/DDBJ whole genome shotgun (WGS) entry which is preliminary data.</text>
</comment>
<evidence type="ECO:0000313" key="8">
    <source>
        <dbReference type="EMBL" id="KAA6343358.1"/>
    </source>
</evidence>
<feature type="domain" description="Polysaccharide chain length determinant N-terminal" evidence="7">
    <location>
        <begin position="20"/>
        <end position="72"/>
    </location>
</feature>
<sequence>MNEIENTHTVNNSQQSEEGEIDLIELAQKIWVKRKLVLKTCGYALLTGLVVAFSIPKEYATSVTLAPEISGGRSDGGRALGGIGIDLGRNLSEDALSVDLYPDIVSSAPFLTDLFNIEVIDLEGKIVTTLYTYLKEEQRSTWWVTLFSFPFKVLNWGSFPI</sequence>
<feature type="transmembrane region" description="Helical" evidence="6">
    <location>
        <begin position="36"/>
        <end position="55"/>
    </location>
</feature>
<keyword evidence="2" id="KW-1003">Cell membrane</keyword>
<evidence type="ECO:0000256" key="4">
    <source>
        <dbReference type="ARBA" id="ARBA00022989"/>
    </source>
</evidence>
<keyword evidence="4 6" id="KW-1133">Transmembrane helix</keyword>
<proteinExistence type="predicted"/>
<organism evidence="8">
    <name type="scientific">termite gut metagenome</name>
    <dbReference type="NCBI Taxonomy" id="433724"/>
    <lineage>
        <taxon>unclassified sequences</taxon>
        <taxon>metagenomes</taxon>
        <taxon>organismal metagenomes</taxon>
    </lineage>
</organism>
<protein>
    <recommendedName>
        <fullName evidence="7">Polysaccharide chain length determinant N-terminal domain-containing protein</fullName>
    </recommendedName>
</protein>
<dbReference type="AlphaFoldDB" id="A0A5J4SBT4"/>
<keyword evidence="3 6" id="KW-0812">Transmembrane</keyword>
<comment type="subcellular location">
    <subcellularLocation>
        <location evidence="1">Cell membrane</location>
        <topology evidence="1">Multi-pass membrane protein</topology>
    </subcellularLocation>
</comment>
<name>A0A5J4SBT4_9ZZZZ</name>
<evidence type="ECO:0000256" key="5">
    <source>
        <dbReference type="ARBA" id="ARBA00023136"/>
    </source>
</evidence>
<dbReference type="GO" id="GO:0005886">
    <property type="term" value="C:plasma membrane"/>
    <property type="evidence" value="ECO:0007669"/>
    <property type="project" value="UniProtKB-SubCell"/>
</dbReference>
<dbReference type="Pfam" id="PF02706">
    <property type="entry name" value="Wzz"/>
    <property type="match status" value="1"/>
</dbReference>
<evidence type="ECO:0000256" key="3">
    <source>
        <dbReference type="ARBA" id="ARBA00022692"/>
    </source>
</evidence>
<reference evidence="8" key="1">
    <citation type="submission" date="2019-03" db="EMBL/GenBank/DDBJ databases">
        <title>Single cell metagenomics reveals metabolic interactions within the superorganism composed of flagellate Streblomastix strix and complex community of Bacteroidetes bacteria on its surface.</title>
        <authorList>
            <person name="Treitli S.C."/>
            <person name="Kolisko M."/>
            <person name="Husnik F."/>
            <person name="Keeling P."/>
            <person name="Hampl V."/>
        </authorList>
    </citation>
    <scope>NUCLEOTIDE SEQUENCE</scope>
    <source>
        <strain evidence="8">STM</strain>
    </source>
</reference>
<dbReference type="EMBL" id="SNRY01000274">
    <property type="protein sequence ID" value="KAA6343358.1"/>
    <property type="molecule type" value="Genomic_DNA"/>
</dbReference>